<dbReference type="SUPFAM" id="SSF55874">
    <property type="entry name" value="ATPase domain of HSP90 chaperone/DNA topoisomerase II/histidine kinase"/>
    <property type="match status" value="1"/>
</dbReference>
<evidence type="ECO:0000259" key="12">
    <source>
        <dbReference type="PROSITE" id="PS50113"/>
    </source>
</evidence>
<dbReference type="InterPro" id="IPR003661">
    <property type="entry name" value="HisK_dim/P_dom"/>
</dbReference>
<dbReference type="InterPro" id="IPR000700">
    <property type="entry name" value="PAS-assoc_C"/>
</dbReference>
<dbReference type="InterPro" id="IPR003594">
    <property type="entry name" value="HATPase_dom"/>
</dbReference>
<dbReference type="InterPro" id="IPR036890">
    <property type="entry name" value="HATPase_C_sf"/>
</dbReference>
<dbReference type="PROSITE" id="PS50109">
    <property type="entry name" value="HIS_KIN"/>
    <property type="match status" value="1"/>
</dbReference>
<keyword evidence="5" id="KW-0808">Transferase</keyword>
<dbReference type="Pfam" id="PF01739">
    <property type="entry name" value="CheR"/>
    <property type="match status" value="1"/>
</dbReference>
<evidence type="ECO:0000259" key="11">
    <source>
        <dbReference type="PROSITE" id="PS50109"/>
    </source>
</evidence>
<dbReference type="Pfam" id="PF01339">
    <property type="entry name" value="CheB_methylest"/>
    <property type="match status" value="1"/>
</dbReference>
<feature type="coiled-coil region" evidence="9">
    <location>
        <begin position="973"/>
        <end position="1000"/>
    </location>
</feature>
<keyword evidence="3" id="KW-0597">Phosphoprotein</keyword>
<dbReference type="SUPFAM" id="SSF47757">
    <property type="entry name" value="Chemotaxis receptor methyltransferase CheR, N-terminal domain"/>
    <property type="match status" value="1"/>
</dbReference>
<dbReference type="Pfam" id="PF13596">
    <property type="entry name" value="PAS_10"/>
    <property type="match status" value="1"/>
</dbReference>
<sequence length="1214" mass="138181">MTKVNNYPSKSDLENKLKTEEPRVIAVGASAGGLEALKAFFEGIPETDKNAYVVIQHLSPDYKSMMGELLKKNTNLPIREVKDGKKIKQGHIYLIPPANNLTYEDNKLHLVEKPKDQSLNLPIDMFFESLSKQKKEKAIAVILSGTGSDGTRGVRAIKERDGMVMVQDPEEAKFDGMPQSAINTGLVDYVLPVSKMAKELKNFIDAPSVFHFKDGDLNYNESELIKILRFVDEKTGLDFREYKHATLARRIARRVNVCKCKSLSDYYEYLIHNEEEIDILHREFLIGVTKFFRDERVWKKLREEVIPQLVEKKKDGEVIKLWDVACSSGEEAYSFAMIINEEIERQNKSVDLKIFATDISQKHLDIGSEAFYPESIVADIDSELLLKYFVSKPDGYKVVEKMRRMVVFSRHNIIKNPPFSNMDMVACRNLLIYFQPGIQNKTLNFLQYALKVGGILVLGTSENVSSQKNNFKVIDRSAKIFRNENADKRLISDLSQTTTASNNLPANNREIKRPSYRKSSNPIKNKLAEELNETILETFGGASVFVDKDFNILQAVGEFRKYANLPVSGFSVNLLDMLGPDLKYIIQSTLKRAKKNNAKLRYKDASFEHNGEQGSVDIIVKPYHQKIEDDSTSFVITFIEKEVKLEDVDTLEKLTLTNRTKEYVADLEEELKETKEELQTSMEEIETSNEELQAANEELLASNEELQSTNEELQSVNEEINTVNAENLQKVEDLAALNADMHNLLESTEIGVIFLDTDLRIRKFTPAIQRHFNLIDSDEGRPIEHFTSSMGKNNLITRCKRVLRTGKILEKQVMTKDNSYYLRRISPYINSNDEISGVVVTFIDVGLLQRSKEKLIASEKRFKSFYEEDPVIHISVDPQTQLIVQCNEMAVTKLGYESKEDLIDKPVYDLYNEESQLRALKSNKEFKHTGAIVNMEQEMLTAAGDLLPVILNATAEKDVDGKVMTIRYTCVDISALKNAENQLKQQHDDLQRANKDLEQFVSICSHDLQEPLSTIKFGSDVLGKMYATKLDEKGKNYIQYIKDASTRLSEQIKALLEHSRIGRHGDKSLVNIKEIVEVVKYDLGKRIKDTNAKVNAGSLPKIMGYEVELRLLFQNLISNAIKYTPADRNPDVRIASYREGAHWVFSVTDNGYGISEEDKKNIFTIFNRVKETDSNEGTGVGLAHVEKIVQLHEGTIWVESQVDVGSTFYFKLKA</sequence>
<feature type="domain" description="CheR-type methyltransferase" evidence="14">
    <location>
        <begin position="212"/>
        <end position="484"/>
    </location>
</feature>
<dbReference type="RefSeq" id="WP_057481693.1">
    <property type="nucleotide sequence ID" value="NZ_BMWR01000003.1"/>
</dbReference>
<dbReference type="InterPro" id="IPR035909">
    <property type="entry name" value="CheB_C"/>
</dbReference>
<dbReference type="GO" id="GO:0008983">
    <property type="term" value="F:protein-glutamate O-methyltransferase activity"/>
    <property type="evidence" value="ECO:0007669"/>
    <property type="project" value="UniProtKB-EC"/>
</dbReference>
<feature type="active site" evidence="8">
    <location>
        <position position="149"/>
    </location>
</feature>
<reference evidence="15" key="1">
    <citation type="submission" date="2015-10" db="EMBL/GenBank/DDBJ databases">
        <title>Draft genome sequence of Salegentibacter mishustinae KCTC 12263.</title>
        <authorList>
            <person name="Lin W."/>
            <person name="Zheng Q."/>
        </authorList>
    </citation>
    <scope>NUCLEOTIDE SEQUENCE [LARGE SCALE GENOMIC DNA]</scope>
    <source>
        <strain evidence="15">KCTC 12263</strain>
    </source>
</reference>
<evidence type="ECO:0000256" key="10">
    <source>
        <dbReference type="SAM" id="MobiDB-lite"/>
    </source>
</evidence>
<comment type="caution">
    <text evidence="15">The sequence shown here is derived from an EMBL/GenBank/DDBJ whole genome shotgun (WGS) entry which is preliminary data.</text>
</comment>
<keyword evidence="9" id="KW-0175">Coiled coil</keyword>
<protein>
    <submittedName>
        <fullName evidence="15">Histidine kinase</fullName>
    </submittedName>
</protein>
<feature type="region of interest" description="Disordered" evidence="10">
    <location>
        <begin position="499"/>
        <end position="519"/>
    </location>
</feature>
<evidence type="ECO:0000256" key="4">
    <source>
        <dbReference type="ARBA" id="ARBA00022603"/>
    </source>
</evidence>
<dbReference type="GO" id="GO:0000156">
    <property type="term" value="F:phosphorelay response regulator activity"/>
    <property type="evidence" value="ECO:0007669"/>
    <property type="project" value="InterPro"/>
</dbReference>
<evidence type="ECO:0000259" key="14">
    <source>
        <dbReference type="PROSITE" id="PS50123"/>
    </source>
</evidence>
<keyword evidence="16" id="KW-1185">Reference proteome</keyword>
<dbReference type="Proteomes" id="UP000051643">
    <property type="component" value="Unassembled WGS sequence"/>
</dbReference>
<dbReference type="PANTHER" id="PTHR24422">
    <property type="entry name" value="CHEMOTAXIS PROTEIN METHYLTRANSFERASE"/>
    <property type="match status" value="1"/>
</dbReference>
<dbReference type="Gene3D" id="3.30.450.20">
    <property type="entry name" value="PAS domain"/>
    <property type="match status" value="2"/>
</dbReference>
<dbReference type="GO" id="GO:0008984">
    <property type="term" value="F:protein-glutamate methylesterase activity"/>
    <property type="evidence" value="ECO:0007669"/>
    <property type="project" value="InterPro"/>
</dbReference>
<feature type="domain" description="PAC" evidence="12">
    <location>
        <begin position="933"/>
        <end position="985"/>
    </location>
</feature>
<evidence type="ECO:0000313" key="15">
    <source>
        <dbReference type="EMBL" id="KRG29224.1"/>
    </source>
</evidence>
<accession>A0A0Q9ZLC3</accession>
<gene>
    <name evidence="15" type="ORF">APR42_04630</name>
</gene>
<dbReference type="InterPro" id="IPR022642">
    <property type="entry name" value="CheR_C"/>
</dbReference>
<dbReference type="Pfam" id="PF03705">
    <property type="entry name" value="CheR_N"/>
    <property type="match status" value="1"/>
</dbReference>
<dbReference type="SUPFAM" id="SSF55785">
    <property type="entry name" value="PYP-like sensor domain (PAS domain)"/>
    <property type="match status" value="2"/>
</dbReference>
<dbReference type="AlphaFoldDB" id="A0A0Q9ZLC3"/>
<dbReference type="PRINTS" id="PR00996">
    <property type="entry name" value="CHERMTFRASE"/>
</dbReference>
<evidence type="ECO:0000256" key="2">
    <source>
        <dbReference type="ARBA" id="ARBA00001541"/>
    </source>
</evidence>
<dbReference type="FunFam" id="3.30.565.10:FF:000006">
    <property type="entry name" value="Sensor histidine kinase WalK"/>
    <property type="match status" value="1"/>
</dbReference>
<feature type="active site" evidence="8">
    <location>
        <position position="30"/>
    </location>
</feature>
<dbReference type="GO" id="GO:0032259">
    <property type="term" value="P:methylation"/>
    <property type="evidence" value="ECO:0007669"/>
    <property type="project" value="UniProtKB-KW"/>
</dbReference>
<dbReference type="SMART" id="SM00091">
    <property type="entry name" value="PAS"/>
    <property type="match status" value="3"/>
</dbReference>
<dbReference type="PROSITE" id="PS50123">
    <property type="entry name" value="CHER"/>
    <property type="match status" value="1"/>
</dbReference>
<evidence type="ECO:0000256" key="7">
    <source>
        <dbReference type="ARBA" id="ARBA00022777"/>
    </source>
</evidence>
<organism evidence="15 16">
    <name type="scientific">Salegentibacter mishustinae</name>
    <dbReference type="NCBI Taxonomy" id="270918"/>
    <lineage>
        <taxon>Bacteria</taxon>
        <taxon>Pseudomonadati</taxon>
        <taxon>Bacteroidota</taxon>
        <taxon>Flavobacteriia</taxon>
        <taxon>Flavobacteriales</taxon>
        <taxon>Flavobacteriaceae</taxon>
        <taxon>Salegentibacter</taxon>
    </lineage>
</organism>
<comment type="catalytic activity">
    <reaction evidence="1">
        <text>ATP + protein L-histidine = ADP + protein N-phospho-L-histidine.</text>
        <dbReference type="EC" id="2.7.13.3"/>
    </reaction>
</comment>
<evidence type="ECO:0000256" key="3">
    <source>
        <dbReference type="ARBA" id="ARBA00022553"/>
    </source>
</evidence>
<dbReference type="SUPFAM" id="SSF52738">
    <property type="entry name" value="Methylesterase CheB, C-terminal domain"/>
    <property type="match status" value="1"/>
</dbReference>
<dbReference type="InterPro" id="IPR005467">
    <property type="entry name" value="His_kinase_dom"/>
</dbReference>
<dbReference type="PANTHER" id="PTHR24422:SF27">
    <property type="entry name" value="PROTEIN-GLUTAMATE O-METHYLTRANSFERASE"/>
    <property type="match status" value="1"/>
</dbReference>
<evidence type="ECO:0000256" key="5">
    <source>
        <dbReference type="ARBA" id="ARBA00022679"/>
    </source>
</evidence>
<dbReference type="Pfam" id="PF13426">
    <property type="entry name" value="PAS_9"/>
    <property type="match status" value="1"/>
</dbReference>
<keyword evidence="6" id="KW-0949">S-adenosyl-L-methionine</keyword>
<dbReference type="InterPro" id="IPR035965">
    <property type="entry name" value="PAS-like_dom_sf"/>
</dbReference>
<dbReference type="PROSITE" id="PS50122">
    <property type="entry name" value="CHEB"/>
    <property type="match status" value="1"/>
</dbReference>
<evidence type="ECO:0000313" key="16">
    <source>
        <dbReference type="Proteomes" id="UP000051643"/>
    </source>
</evidence>
<dbReference type="EMBL" id="LKTP01000012">
    <property type="protein sequence ID" value="KRG29224.1"/>
    <property type="molecule type" value="Genomic_DNA"/>
</dbReference>
<dbReference type="Pfam" id="PF00512">
    <property type="entry name" value="HisKA"/>
    <property type="match status" value="1"/>
</dbReference>
<name>A0A0Q9ZLC3_9FLAO</name>
<dbReference type="InterPro" id="IPR036097">
    <property type="entry name" value="HisK_dim/P_sf"/>
</dbReference>
<dbReference type="CDD" id="cd16434">
    <property type="entry name" value="CheB-CheR_fusion"/>
    <property type="match status" value="1"/>
</dbReference>
<dbReference type="CDD" id="cd00130">
    <property type="entry name" value="PAS"/>
    <property type="match status" value="1"/>
</dbReference>
<dbReference type="InterPro" id="IPR000014">
    <property type="entry name" value="PAS"/>
</dbReference>
<feature type="domain" description="Histidine kinase" evidence="11">
    <location>
        <begin position="1003"/>
        <end position="1214"/>
    </location>
</feature>
<dbReference type="InterPro" id="IPR022641">
    <property type="entry name" value="CheR_N"/>
</dbReference>
<keyword evidence="8" id="KW-0378">Hydrolase</keyword>
<dbReference type="Pfam" id="PF02518">
    <property type="entry name" value="HATPase_c"/>
    <property type="match status" value="1"/>
</dbReference>
<dbReference type="PROSITE" id="PS50113">
    <property type="entry name" value="PAC"/>
    <property type="match status" value="1"/>
</dbReference>
<evidence type="ECO:0000256" key="6">
    <source>
        <dbReference type="ARBA" id="ARBA00022691"/>
    </source>
</evidence>
<comment type="catalytic activity">
    <reaction evidence="2">
        <text>L-glutamyl-[protein] + S-adenosyl-L-methionine = [protein]-L-glutamate 5-O-methyl ester + S-adenosyl-L-homocysteine</text>
        <dbReference type="Rhea" id="RHEA:24452"/>
        <dbReference type="Rhea" id="RHEA-COMP:10208"/>
        <dbReference type="Rhea" id="RHEA-COMP:10311"/>
        <dbReference type="ChEBI" id="CHEBI:29973"/>
        <dbReference type="ChEBI" id="CHEBI:57856"/>
        <dbReference type="ChEBI" id="CHEBI:59789"/>
        <dbReference type="ChEBI" id="CHEBI:82795"/>
        <dbReference type="EC" id="2.1.1.80"/>
    </reaction>
</comment>
<dbReference type="InterPro" id="IPR000673">
    <property type="entry name" value="Sig_transdc_resp-reg_Me-estase"/>
</dbReference>
<evidence type="ECO:0000256" key="8">
    <source>
        <dbReference type="PROSITE-ProRule" id="PRU00050"/>
    </source>
</evidence>
<dbReference type="SMART" id="SM00138">
    <property type="entry name" value="MeTrc"/>
    <property type="match status" value="1"/>
</dbReference>
<keyword evidence="7 15" id="KW-0418">Kinase</keyword>
<dbReference type="NCBIfam" id="TIGR00229">
    <property type="entry name" value="sensory_box"/>
    <property type="match status" value="1"/>
</dbReference>
<evidence type="ECO:0000256" key="1">
    <source>
        <dbReference type="ARBA" id="ARBA00000085"/>
    </source>
</evidence>
<evidence type="ECO:0000256" key="9">
    <source>
        <dbReference type="SAM" id="Coils"/>
    </source>
</evidence>
<dbReference type="Gene3D" id="1.10.155.10">
    <property type="entry name" value="Chemotaxis receptor methyltransferase CheR, N-terminal domain"/>
    <property type="match status" value="1"/>
</dbReference>
<dbReference type="Gene3D" id="3.40.50.180">
    <property type="entry name" value="Methylesterase CheB, C-terminal domain"/>
    <property type="match status" value="1"/>
</dbReference>
<dbReference type="InterPro" id="IPR036804">
    <property type="entry name" value="CheR_N_sf"/>
</dbReference>
<dbReference type="GO" id="GO:0006935">
    <property type="term" value="P:chemotaxis"/>
    <property type="evidence" value="ECO:0007669"/>
    <property type="project" value="UniProtKB-UniRule"/>
</dbReference>
<dbReference type="Gene3D" id="3.40.50.150">
    <property type="entry name" value="Vaccinia Virus protein VP39"/>
    <property type="match status" value="1"/>
</dbReference>
<dbReference type="Gene3D" id="3.30.565.10">
    <property type="entry name" value="Histidine kinase-like ATPase, C-terminal domain"/>
    <property type="match status" value="1"/>
</dbReference>
<dbReference type="GO" id="GO:0000155">
    <property type="term" value="F:phosphorelay sensor kinase activity"/>
    <property type="evidence" value="ECO:0007669"/>
    <property type="project" value="InterPro"/>
</dbReference>
<dbReference type="SMART" id="SM00387">
    <property type="entry name" value="HATPase_c"/>
    <property type="match status" value="1"/>
</dbReference>
<proteinExistence type="predicted"/>
<feature type="domain" description="CheB-type methylesterase" evidence="13">
    <location>
        <begin position="18"/>
        <end position="207"/>
    </location>
</feature>
<feature type="coiled-coil region" evidence="9">
    <location>
        <begin position="657"/>
        <end position="726"/>
    </location>
</feature>
<evidence type="ECO:0000259" key="13">
    <source>
        <dbReference type="PROSITE" id="PS50122"/>
    </source>
</evidence>
<dbReference type="CDD" id="cd00082">
    <property type="entry name" value="HisKA"/>
    <property type="match status" value="1"/>
</dbReference>
<keyword evidence="8" id="KW-0145">Chemotaxis</keyword>
<dbReference type="SUPFAM" id="SSF53335">
    <property type="entry name" value="S-adenosyl-L-methionine-dependent methyltransferases"/>
    <property type="match status" value="1"/>
</dbReference>
<dbReference type="Gene3D" id="1.10.287.130">
    <property type="match status" value="1"/>
</dbReference>
<dbReference type="OrthoDB" id="9816309at2"/>
<dbReference type="InterPro" id="IPR050903">
    <property type="entry name" value="Bact_Chemotaxis_MeTrfase"/>
</dbReference>
<feature type="active site" evidence="8">
    <location>
        <position position="57"/>
    </location>
</feature>
<dbReference type="SMART" id="SM00388">
    <property type="entry name" value="HisKA"/>
    <property type="match status" value="1"/>
</dbReference>
<keyword evidence="4" id="KW-0489">Methyltransferase</keyword>
<dbReference type="InterPro" id="IPR029063">
    <property type="entry name" value="SAM-dependent_MTases_sf"/>
</dbReference>
<dbReference type="InterPro" id="IPR000780">
    <property type="entry name" value="CheR_MeTrfase"/>
</dbReference>
<dbReference type="GO" id="GO:0005737">
    <property type="term" value="C:cytoplasm"/>
    <property type="evidence" value="ECO:0007669"/>
    <property type="project" value="InterPro"/>
</dbReference>
<dbReference type="SUPFAM" id="SSF47384">
    <property type="entry name" value="Homodimeric domain of signal transducing histidine kinase"/>
    <property type="match status" value="1"/>
</dbReference>
<dbReference type="STRING" id="270918.APR42_04630"/>